<evidence type="ECO:0000256" key="1">
    <source>
        <dbReference type="SAM" id="Phobius"/>
    </source>
</evidence>
<accession>A0A554LK65</accession>
<sequence>MQNLFQPLPLVNPKILLFIFIIDLVFLAINFFIQIKFKLNNLASKNIKNSFHSLFYTCIISVLVLLFFWWQNLPLFNYYLWWFLLAIIVIIWLLNILRYRIFIYKKDYIKDLKNQQFIKYLP</sequence>
<feature type="transmembrane region" description="Helical" evidence="1">
    <location>
        <begin position="78"/>
        <end position="97"/>
    </location>
</feature>
<name>A0A554LK65_9BACT</name>
<reference evidence="2 3" key="1">
    <citation type="submission" date="2017-07" db="EMBL/GenBank/DDBJ databases">
        <title>Mechanisms for carbon and nitrogen cycling indicate functional differentiation within the Candidate Phyla Radiation.</title>
        <authorList>
            <person name="Danczak R.E."/>
            <person name="Johnston M.D."/>
            <person name="Kenah C."/>
            <person name="Slattery M."/>
            <person name="Wrighton K.C."/>
            <person name="Wilkins M.J."/>
        </authorList>
    </citation>
    <scope>NUCLEOTIDE SEQUENCE [LARGE SCALE GENOMIC DNA]</scope>
    <source>
        <strain evidence="2">Licking1014_85</strain>
    </source>
</reference>
<feature type="transmembrane region" description="Helical" evidence="1">
    <location>
        <begin position="15"/>
        <end position="33"/>
    </location>
</feature>
<comment type="caution">
    <text evidence="2">The sequence shown here is derived from an EMBL/GenBank/DDBJ whole genome shotgun (WGS) entry which is preliminary data.</text>
</comment>
<proteinExistence type="predicted"/>
<evidence type="ECO:0000313" key="2">
    <source>
        <dbReference type="EMBL" id="TSC93238.1"/>
    </source>
</evidence>
<keyword evidence="1" id="KW-0812">Transmembrane</keyword>
<dbReference type="Proteomes" id="UP000315589">
    <property type="component" value="Unassembled WGS sequence"/>
</dbReference>
<organism evidence="2 3">
    <name type="scientific">Candidatus Berkelbacteria bacterium Licking1014_85</name>
    <dbReference type="NCBI Taxonomy" id="2017148"/>
    <lineage>
        <taxon>Bacteria</taxon>
        <taxon>Candidatus Berkelbacteria</taxon>
    </lineage>
</organism>
<keyword evidence="1" id="KW-0472">Membrane</keyword>
<keyword evidence="1" id="KW-1133">Transmembrane helix</keyword>
<gene>
    <name evidence="2" type="ORF">CEN91_275</name>
</gene>
<dbReference type="EMBL" id="VMGI01000032">
    <property type="protein sequence ID" value="TSC93238.1"/>
    <property type="molecule type" value="Genomic_DNA"/>
</dbReference>
<evidence type="ECO:0000313" key="3">
    <source>
        <dbReference type="Proteomes" id="UP000315589"/>
    </source>
</evidence>
<dbReference type="AlphaFoldDB" id="A0A554LK65"/>
<feature type="transmembrane region" description="Helical" evidence="1">
    <location>
        <begin position="54"/>
        <end position="72"/>
    </location>
</feature>
<protein>
    <submittedName>
        <fullName evidence="2">Uncharacterized protein</fullName>
    </submittedName>
</protein>